<evidence type="ECO:0000313" key="5">
    <source>
        <dbReference type="Ensembl" id="ENSLCAP00010002999.1"/>
    </source>
</evidence>
<dbReference type="Pfam" id="PF13927">
    <property type="entry name" value="Ig_3"/>
    <property type="match status" value="1"/>
</dbReference>
<feature type="transmembrane region" description="Helical" evidence="3">
    <location>
        <begin position="272"/>
        <end position="291"/>
    </location>
</feature>
<dbReference type="PROSITE" id="PS50835">
    <property type="entry name" value="IG_LIKE"/>
    <property type="match status" value="2"/>
</dbReference>
<dbReference type="PANTHER" id="PTHR11481">
    <property type="entry name" value="IMMUNOGLOBULIN FC RECEPTOR"/>
    <property type="match status" value="1"/>
</dbReference>
<sequence>MCASAGPVVLESPDLPVMEGDDVTLLCRSSMSSFNRTADFYKDDVLIRSSETGNITIHNVSRSDEGLYRCSISGAGESAEKGESVTLRCRKRNTPINHIADFYRYSFRIGTGYKGDLIIPSVSKSDEGLYKCSISGAGESAESRLTVRGVPVVLESPGLPVMEGEAVTLRCVNKISTNVTADFYKNSLFFERSSTGNITIPSVSKSDEGLYRCSISGAGESAESRLTVRGETKEEHQDTSSLIQSYSNEYFLFLFSECPNQAMTLCSDQLPVFLYLLIRTVFWVVLLVFVLRKCHCEKQR</sequence>
<dbReference type="GO" id="GO:0004888">
    <property type="term" value="F:transmembrane signaling receptor activity"/>
    <property type="evidence" value="ECO:0007669"/>
    <property type="project" value="TreeGrafter"/>
</dbReference>
<dbReference type="Gene3D" id="2.60.40.10">
    <property type="entry name" value="Immunoglobulins"/>
    <property type="match status" value="3"/>
</dbReference>
<evidence type="ECO:0000256" key="1">
    <source>
        <dbReference type="ARBA" id="ARBA00022729"/>
    </source>
</evidence>
<reference evidence="6" key="1">
    <citation type="submission" date="2015-09" db="EMBL/GenBank/DDBJ databases">
        <authorList>
            <person name="Sai Rama Sridatta P."/>
        </authorList>
    </citation>
    <scope>NUCLEOTIDE SEQUENCE [LARGE SCALE GENOMIC DNA]</scope>
</reference>
<dbReference type="GO" id="GO:0006955">
    <property type="term" value="P:immune response"/>
    <property type="evidence" value="ECO:0007669"/>
    <property type="project" value="TreeGrafter"/>
</dbReference>
<reference evidence="5" key="2">
    <citation type="submission" date="2025-08" db="UniProtKB">
        <authorList>
            <consortium name="Ensembl"/>
        </authorList>
    </citation>
    <scope>IDENTIFICATION</scope>
</reference>
<reference evidence="5" key="3">
    <citation type="submission" date="2025-09" db="UniProtKB">
        <authorList>
            <consortium name="Ensembl"/>
        </authorList>
    </citation>
    <scope>IDENTIFICATION</scope>
</reference>
<dbReference type="InterPro" id="IPR007110">
    <property type="entry name" value="Ig-like_dom"/>
</dbReference>
<accession>A0A4W6BQ50</accession>
<dbReference type="PANTHER" id="PTHR11481:SF64">
    <property type="entry name" value="FC RECEPTOR-LIKE PROTEIN 4"/>
    <property type="match status" value="1"/>
</dbReference>
<keyword evidence="1" id="KW-0732">Signal</keyword>
<evidence type="ECO:0000313" key="6">
    <source>
        <dbReference type="Proteomes" id="UP000314980"/>
    </source>
</evidence>
<dbReference type="GO" id="GO:0007166">
    <property type="term" value="P:cell surface receptor signaling pathway"/>
    <property type="evidence" value="ECO:0007669"/>
    <property type="project" value="TreeGrafter"/>
</dbReference>
<keyword evidence="3" id="KW-0472">Membrane</keyword>
<organism evidence="5 6">
    <name type="scientific">Lates calcarifer</name>
    <name type="common">Barramundi</name>
    <name type="synonym">Holocentrus calcarifer</name>
    <dbReference type="NCBI Taxonomy" id="8187"/>
    <lineage>
        <taxon>Eukaryota</taxon>
        <taxon>Metazoa</taxon>
        <taxon>Chordata</taxon>
        <taxon>Craniata</taxon>
        <taxon>Vertebrata</taxon>
        <taxon>Euteleostomi</taxon>
        <taxon>Actinopterygii</taxon>
        <taxon>Neopterygii</taxon>
        <taxon>Teleostei</taxon>
        <taxon>Neoteleostei</taxon>
        <taxon>Acanthomorphata</taxon>
        <taxon>Carangaria</taxon>
        <taxon>Carangaria incertae sedis</taxon>
        <taxon>Centropomidae</taxon>
        <taxon>Lates</taxon>
    </lineage>
</organism>
<protein>
    <recommendedName>
        <fullName evidence="4">Ig-like domain-containing protein</fullName>
    </recommendedName>
</protein>
<feature type="domain" description="Ig-like" evidence="4">
    <location>
        <begin position="151"/>
        <end position="227"/>
    </location>
</feature>
<evidence type="ECO:0000256" key="3">
    <source>
        <dbReference type="SAM" id="Phobius"/>
    </source>
</evidence>
<dbReference type="GeneTree" id="ENSGT00980000199138"/>
<dbReference type="InterPro" id="IPR003598">
    <property type="entry name" value="Ig_sub2"/>
</dbReference>
<proteinExistence type="predicted"/>
<dbReference type="AlphaFoldDB" id="A0A4W6BQ50"/>
<dbReference type="Proteomes" id="UP000314980">
    <property type="component" value="Unassembled WGS sequence"/>
</dbReference>
<dbReference type="SMART" id="SM00409">
    <property type="entry name" value="IG"/>
    <property type="match status" value="3"/>
</dbReference>
<dbReference type="InParanoid" id="A0A4W6BQ50"/>
<keyword evidence="3" id="KW-1133">Transmembrane helix</keyword>
<keyword evidence="3" id="KW-0812">Transmembrane</keyword>
<evidence type="ECO:0000256" key="2">
    <source>
        <dbReference type="ARBA" id="ARBA00023157"/>
    </source>
</evidence>
<feature type="domain" description="Ig-like" evidence="4">
    <location>
        <begin position="7"/>
        <end position="86"/>
    </location>
</feature>
<dbReference type="GO" id="GO:0009897">
    <property type="term" value="C:external side of plasma membrane"/>
    <property type="evidence" value="ECO:0007669"/>
    <property type="project" value="TreeGrafter"/>
</dbReference>
<keyword evidence="2" id="KW-1015">Disulfide bond</keyword>
<dbReference type="SMART" id="SM00408">
    <property type="entry name" value="IGc2"/>
    <property type="match status" value="3"/>
</dbReference>
<dbReference type="SUPFAM" id="SSF48726">
    <property type="entry name" value="Immunoglobulin"/>
    <property type="match status" value="3"/>
</dbReference>
<evidence type="ECO:0000259" key="4">
    <source>
        <dbReference type="PROSITE" id="PS50835"/>
    </source>
</evidence>
<dbReference type="Ensembl" id="ENSLCAT00010003092.1">
    <property type="protein sequence ID" value="ENSLCAP00010002999.1"/>
    <property type="gene ID" value="ENSLCAG00010001591.1"/>
</dbReference>
<dbReference type="InterPro" id="IPR050488">
    <property type="entry name" value="Ig_Fc_receptor"/>
</dbReference>
<dbReference type="Pfam" id="PF13895">
    <property type="entry name" value="Ig_2"/>
    <property type="match status" value="1"/>
</dbReference>
<name>A0A4W6BQ50_LATCA</name>
<dbReference type="InterPro" id="IPR003599">
    <property type="entry name" value="Ig_sub"/>
</dbReference>
<dbReference type="InterPro" id="IPR013783">
    <property type="entry name" value="Ig-like_fold"/>
</dbReference>
<dbReference type="InterPro" id="IPR036179">
    <property type="entry name" value="Ig-like_dom_sf"/>
</dbReference>
<keyword evidence="6" id="KW-1185">Reference proteome</keyword>